<dbReference type="AlphaFoldDB" id="B8CP89"/>
<dbReference type="SMART" id="SM00862">
    <property type="entry name" value="Trans_reg_C"/>
    <property type="match status" value="1"/>
</dbReference>
<evidence type="ECO:0000256" key="9">
    <source>
        <dbReference type="PROSITE-ProRule" id="PRU01091"/>
    </source>
</evidence>
<evidence type="ECO:0000256" key="3">
    <source>
        <dbReference type="ARBA" id="ARBA00022553"/>
    </source>
</evidence>
<evidence type="ECO:0000313" key="12">
    <source>
        <dbReference type="EMBL" id="ACJ29333.1"/>
    </source>
</evidence>
<dbReference type="Proteomes" id="UP000000753">
    <property type="component" value="Chromosome"/>
</dbReference>
<dbReference type="Gene3D" id="3.40.50.2300">
    <property type="match status" value="1"/>
</dbReference>
<evidence type="ECO:0000256" key="6">
    <source>
        <dbReference type="ARBA" id="ARBA00023125"/>
    </source>
</evidence>
<keyword evidence="6 9" id="KW-0238">DNA-binding</keyword>
<dbReference type="STRING" id="225849.swp_2595"/>
<gene>
    <name evidence="12" type="ordered locus">swp_2595</name>
</gene>
<evidence type="ECO:0000259" key="10">
    <source>
        <dbReference type="PROSITE" id="PS50110"/>
    </source>
</evidence>
<dbReference type="EMBL" id="CP000472">
    <property type="protein sequence ID" value="ACJ29333.1"/>
    <property type="molecule type" value="Genomic_DNA"/>
</dbReference>
<evidence type="ECO:0000256" key="7">
    <source>
        <dbReference type="ARBA" id="ARBA00023163"/>
    </source>
</evidence>
<keyword evidence="4" id="KW-0902">Two-component regulatory system</keyword>
<dbReference type="PANTHER" id="PTHR48111">
    <property type="entry name" value="REGULATOR OF RPOS"/>
    <property type="match status" value="1"/>
</dbReference>
<dbReference type="GO" id="GO:0000156">
    <property type="term" value="F:phosphorelay response regulator activity"/>
    <property type="evidence" value="ECO:0007669"/>
    <property type="project" value="TreeGrafter"/>
</dbReference>
<dbReference type="PANTHER" id="PTHR48111:SF39">
    <property type="entry name" value="TRANSCRIPTIONAL REGULATORY PROTEIN CPXR"/>
    <property type="match status" value="1"/>
</dbReference>
<dbReference type="SMART" id="SM00448">
    <property type="entry name" value="REC"/>
    <property type="match status" value="1"/>
</dbReference>
<dbReference type="GO" id="GO:0032993">
    <property type="term" value="C:protein-DNA complex"/>
    <property type="evidence" value="ECO:0007669"/>
    <property type="project" value="TreeGrafter"/>
</dbReference>
<dbReference type="Pfam" id="PF00072">
    <property type="entry name" value="Response_reg"/>
    <property type="match status" value="1"/>
</dbReference>
<comment type="subcellular location">
    <subcellularLocation>
        <location evidence="1">Cytoplasm</location>
    </subcellularLocation>
</comment>
<dbReference type="InterPro" id="IPR001789">
    <property type="entry name" value="Sig_transdc_resp-reg_receiver"/>
</dbReference>
<evidence type="ECO:0000256" key="1">
    <source>
        <dbReference type="ARBA" id="ARBA00004496"/>
    </source>
</evidence>
<dbReference type="CDD" id="cd00383">
    <property type="entry name" value="trans_reg_C"/>
    <property type="match status" value="1"/>
</dbReference>
<feature type="domain" description="Response regulatory" evidence="10">
    <location>
        <begin position="11"/>
        <end position="122"/>
    </location>
</feature>
<dbReference type="GO" id="GO:0006355">
    <property type="term" value="P:regulation of DNA-templated transcription"/>
    <property type="evidence" value="ECO:0007669"/>
    <property type="project" value="InterPro"/>
</dbReference>
<evidence type="ECO:0000259" key="11">
    <source>
        <dbReference type="PROSITE" id="PS51755"/>
    </source>
</evidence>
<dbReference type="GO" id="GO:0005829">
    <property type="term" value="C:cytosol"/>
    <property type="evidence" value="ECO:0007669"/>
    <property type="project" value="TreeGrafter"/>
</dbReference>
<evidence type="ECO:0000256" key="4">
    <source>
        <dbReference type="ARBA" id="ARBA00023012"/>
    </source>
</evidence>
<feature type="domain" description="OmpR/PhoB-type" evidence="11">
    <location>
        <begin position="130"/>
        <end position="233"/>
    </location>
</feature>
<dbReference type="HOGENOM" id="CLU_000445_30_3_6"/>
<dbReference type="InterPro" id="IPR016032">
    <property type="entry name" value="Sig_transdc_resp-reg_C-effctor"/>
</dbReference>
<protein>
    <submittedName>
        <fullName evidence="12">Response regulator receiver:Transcriptional regulatory protein</fullName>
    </submittedName>
</protein>
<evidence type="ECO:0000256" key="2">
    <source>
        <dbReference type="ARBA" id="ARBA00022490"/>
    </source>
</evidence>
<evidence type="ECO:0000256" key="8">
    <source>
        <dbReference type="PROSITE-ProRule" id="PRU00169"/>
    </source>
</evidence>
<keyword evidence="2" id="KW-0963">Cytoplasm</keyword>
<accession>B8CP89</accession>
<evidence type="ECO:0000313" key="13">
    <source>
        <dbReference type="Proteomes" id="UP000000753"/>
    </source>
</evidence>
<feature type="modified residue" description="4-aspartylphosphate" evidence="8">
    <location>
        <position position="60"/>
    </location>
</feature>
<feature type="DNA-binding region" description="OmpR/PhoB-type" evidence="9">
    <location>
        <begin position="130"/>
        <end position="233"/>
    </location>
</feature>
<reference evidence="12 13" key="1">
    <citation type="journal article" date="2008" name="PLoS ONE">
        <title>Environmental adaptation: genomic analysis of the piezotolerant and psychrotolerant deep-sea iron reducing bacterium Shewanella piezotolerans WP3.</title>
        <authorList>
            <person name="Wang F."/>
            <person name="Wang J."/>
            <person name="Jian H."/>
            <person name="Zhang B."/>
            <person name="Li S."/>
            <person name="Wang F."/>
            <person name="Zeng X."/>
            <person name="Gao L."/>
            <person name="Bartlett D.H."/>
            <person name="Yu J."/>
            <person name="Hu S."/>
            <person name="Xiao X."/>
        </authorList>
    </citation>
    <scope>NUCLEOTIDE SEQUENCE [LARGE SCALE GENOMIC DNA]</scope>
    <source>
        <strain evidence="13">WP3 / JCM 13877</strain>
    </source>
</reference>
<dbReference type="InterPro" id="IPR036388">
    <property type="entry name" value="WH-like_DNA-bd_sf"/>
</dbReference>
<keyword evidence="13" id="KW-1185">Reference proteome</keyword>
<dbReference type="KEGG" id="swp:swp_2595"/>
<dbReference type="Pfam" id="PF00486">
    <property type="entry name" value="Trans_reg_C"/>
    <property type="match status" value="1"/>
</dbReference>
<dbReference type="InterPro" id="IPR039420">
    <property type="entry name" value="WalR-like"/>
</dbReference>
<evidence type="ECO:0000256" key="5">
    <source>
        <dbReference type="ARBA" id="ARBA00023015"/>
    </source>
</evidence>
<keyword evidence="5" id="KW-0805">Transcription regulation</keyword>
<sequence length="234" mass="26602">MFAFRFLEMKNVLVVDDDLVLQSLLKSGLEAEGYVVSLASNGFEALEKLKCSSVDVIILDINMPTLDGIEMLKLRKDKTPVIVISSLDTEQDRVNVFELGADDFLSKPFSQRELLVRINAIKRRIALVRNESHLTDELAMDVLFDDSSYSVSISAKEVSFTQTEFKLFKYLFERKGNVVAKDELQLRVLQKELGQFDRNLDMHISNTRRKLAATQLPKSLINTVRGKGYSFAEQ</sequence>
<dbReference type="Gene3D" id="6.10.250.690">
    <property type="match status" value="1"/>
</dbReference>
<dbReference type="SUPFAM" id="SSF46894">
    <property type="entry name" value="C-terminal effector domain of the bipartite response regulators"/>
    <property type="match status" value="1"/>
</dbReference>
<organism evidence="12 13">
    <name type="scientific">Shewanella piezotolerans (strain WP3 / JCM 13877)</name>
    <dbReference type="NCBI Taxonomy" id="225849"/>
    <lineage>
        <taxon>Bacteria</taxon>
        <taxon>Pseudomonadati</taxon>
        <taxon>Pseudomonadota</taxon>
        <taxon>Gammaproteobacteria</taxon>
        <taxon>Alteromonadales</taxon>
        <taxon>Shewanellaceae</taxon>
        <taxon>Shewanella</taxon>
    </lineage>
</organism>
<dbReference type="GO" id="GO:0000976">
    <property type="term" value="F:transcription cis-regulatory region binding"/>
    <property type="evidence" value="ECO:0007669"/>
    <property type="project" value="TreeGrafter"/>
</dbReference>
<keyword evidence="3 8" id="KW-0597">Phosphoprotein</keyword>
<dbReference type="eggNOG" id="COG0745">
    <property type="taxonomic scope" value="Bacteria"/>
</dbReference>
<proteinExistence type="predicted"/>
<keyword evidence="7" id="KW-0804">Transcription</keyword>
<dbReference type="SUPFAM" id="SSF52172">
    <property type="entry name" value="CheY-like"/>
    <property type="match status" value="1"/>
</dbReference>
<dbReference type="InterPro" id="IPR001867">
    <property type="entry name" value="OmpR/PhoB-type_DNA-bd"/>
</dbReference>
<dbReference type="PROSITE" id="PS51755">
    <property type="entry name" value="OMPR_PHOB"/>
    <property type="match status" value="1"/>
</dbReference>
<dbReference type="InterPro" id="IPR011006">
    <property type="entry name" value="CheY-like_superfamily"/>
</dbReference>
<dbReference type="Gene3D" id="1.10.10.10">
    <property type="entry name" value="Winged helix-like DNA-binding domain superfamily/Winged helix DNA-binding domain"/>
    <property type="match status" value="1"/>
</dbReference>
<name>B8CP89_SHEPW</name>
<dbReference type="PROSITE" id="PS50110">
    <property type="entry name" value="RESPONSE_REGULATORY"/>
    <property type="match status" value="1"/>
</dbReference>